<dbReference type="InterPro" id="IPR001261">
    <property type="entry name" value="ArgE/DapE_CS"/>
</dbReference>
<keyword evidence="8" id="KW-0482">Metalloprotease</keyword>
<keyword evidence="6" id="KW-0862">Zinc</keyword>
<evidence type="ECO:0000256" key="6">
    <source>
        <dbReference type="ARBA" id="ARBA00022833"/>
    </source>
</evidence>
<dbReference type="Proteomes" id="UP001589838">
    <property type="component" value="Unassembled WGS sequence"/>
</dbReference>
<dbReference type="InterPro" id="IPR010964">
    <property type="entry name" value="M20A_pepV-rel"/>
</dbReference>
<dbReference type="PANTHER" id="PTHR43808">
    <property type="entry name" value="ACETYLORNITHINE DEACETYLASE"/>
    <property type="match status" value="1"/>
</dbReference>
<dbReference type="CDD" id="cd03888">
    <property type="entry name" value="M20_PepV"/>
    <property type="match status" value="1"/>
</dbReference>
<evidence type="ECO:0000256" key="8">
    <source>
        <dbReference type="ARBA" id="ARBA00023049"/>
    </source>
</evidence>
<dbReference type="Pfam" id="PF01546">
    <property type="entry name" value="Peptidase_M20"/>
    <property type="match status" value="1"/>
</dbReference>
<comment type="caution">
    <text evidence="9">The sequence shown here is derived from an EMBL/GenBank/DDBJ whole genome shotgun (WGS) entry which is preliminary data.</text>
</comment>
<dbReference type="PROSITE" id="PS00759">
    <property type="entry name" value="ARGE_DAPE_CPG2_2"/>
    <property type="match status" value="1"/>
</dbReference>
<evidence type="ECO:0000256" key="5">
    <source>
        <dbReference type="ARBA" id="ARBA00022801"/>
    </source>
</evidence>
<evidence type="ECO:0000313" key="9">
    <source>
        <dbReference type="EMBL" id="MFC0473197.1"/>
    </source>
</evidence>
<accession>A0ABV6KIR4</accession>
<dbReference type="Gene3D" id="3.40.630.10">
    <property type="entry name" value="Zn peptidases"/>
    <property type="match status" value="1"/>
</dbReference>
<keyword evidence="7 9" id="KW-0224">Dipeptidase</keyword>
<comment type="cofactor">
    <cofactor evidence="1">
        <name>Zn(2+)</name>
        <dbReference type="ChEBI" id="CHEBI:29105"/>
    </cofactor>
</comment>
<dbReference type="NCBIfam" id="TIGR01887">
    <property type="entry name" value="dipeptidaselike"/>
    <property type="match status" value="1"/>
</dbReference>
<dbReference type="SUPFAM" id="SSF55031">
    <property type="entry name" value="Bacterial exopeptidase dimerisation domain"/>
    <property type="match status" value="1"/>
</dbReference>
<reference evidence="9 10" key="1">
    <citation type="submission" date="2024-09" db="EMBL/GenBank/DDBJ databases">
        <authorList>
            <person name="Sun Q."/>
            <person name="Mori K."/>
        </authorList>
    </citation>
    <scope>NUCLEOTIDE SEQUENCE [LARGE SCALE GENOMIC DNA]</scope>
    <source>
        <strain evidence="9 10">NCAIM B.02610</strain>
    </source>
</reference>
<gene>
    <name evidence="9" type="primary">pepV</name>
    <name evidence="9" type="ORF">ACFFHM_22535</name>
</gene>
<evidence type="ECO:0000256" key="2">
    <source>
        <dbReference type="ARBA" id="ARBA00006247"/>
    </source>
</evidence>
<dbReference type="RefSeq" id="WP_335960066.1">
    <property type="nucleotide sequence ID" value="NZ_JAXBLX010000008.1"/>
</dbReference>
<evidence type="ECO:0000256" key="3">
    <source>
        <dbReference type="ARBA" id="ARBA00022670"/>
    </source>
</evidence>
<keyword evidence="3" id="KW-0645">Protease</keyword>
<evidence type="ECO:0000256" key="7">
    <source>
        <dbReference type="ARBA" id="ARBA00022997"/>
    </source>
</evidence>
<dbReference type="InterPro" id="IPR002933">
    <property type="entry name" value="Peptidase_M20"/>
</dbReference>
<keyword evidence="4" id="KW-0479">Metal-binding</keyword>
<dbReference type="InterPro" id="IPR036264">
    <property type="entry name" value="Bact_exopeptidase_dim_dom"/>
</dbReference>
<comment type="similarity">
    <text evidence="2">Belongs to the peptidase M20A family.</text>
</comment>
<proteinExistence type="inferred from homology"/>
<dbReference type="SUPFAM" id="SSF53187">
    <property type="entry name" value="Zn-dependent exopeptidases"/>
    <property type="match status" value="1"/>
</dbReference>
<dbReference type="NCBIfam" id="NF005591">
    <property type="entry name" value="PRK07318.1"/>
    <property type="match status" value="1"/>
</dbReference>
<keyword evidence="5 9" id="KW-0378">Hydrolase</keyword>
<dbReference type="PANTHER" id="PTHR43808:SF31">
    <property type="entry name" value="N-ACETYL-L-CITRULLINE DEACETYLASE"/>
    <property type="match status" value="1"/>
</dbReference>
<name>A0ABV6KIR4_9BACI</name>
<evidence type="ECO:0000256" key="4">
    <source>
        <dbReference type="ARBA" id="ARBA00022723"/>
    </source>
</evidence>
<protein>
    <submittedName>
        <fullName evidence="9">Dipeptidase PepV</fullName>
        <ecNumber evidence="9">3.4.13.-</ecNumber>
    </submittedName>
</protein>
<evidence type="ECO:0000313" key="10">
    <source>
        <dbReference type="Proteomes" id="UP001589838"/>
    </source>
</evidence>
<dbReference type="GO" id="GO:0016805">
    <property type="term" value="F:dipeptidase activity"/>
    <property type="evidence" value="ECO:0007669"/>
    <property type="project" value="UniProtKB-KW"/>
</dbReference>
<dbReference type="Gene3D" id="3.30.70.360">
    <property type="match status" value="2"/>
</dbReference>
<evidence type="ECO:0000256" key="1">
    <source>
        <dbReference type="ARBA" id="ARBA00001947"/>
    </source>
</evidence>
<dbReference type="InterPro" id="IPR050072">
    <property type="entry name" value="Peptidase_M20A"/>
</dbReference>
<organism evidence="9 10">
    <name type="scientific">Halalkalibacter kiskunsagensis</name>
    <dbReference type="NCBI Taxonomy" id="1548599"/>
    <lineage>
        <taxon>Bacteria</taxon>
        <taxon>Bacillati</taxon>
        <taxon>Bacillota</taxon>
        <taxon>Bacilli</taxon>
        <taxon>Bacillales</taxon>
        <taxon>Bacillaceae</taxon>
        <taxon>Halalkalibacter</taxon>
    </lineage>
</organism>
<dbReference type="EMBL" id="JBHLUX010000092">
    <property type="protein sequence ID" value="MFC0473197.1"/>
    <property type="molecule type" value="Genomic_DNA"/>
</dbReference>
<keyword evidence="10" id="KW-1185">Reference proteome</keyword>
<sequence>MSNINWTEEVVKRKAELIEETQNFLRINSILDESSSADTQPFGTGIQEAMNFLLQKGEQYNFFVKDLNGYAGIIEYGEGEESVGILCHIDVVPVADGWTSEPFTAEIRDGRIYARGAIDNKGPTMAVFYALAIVKELDLPLSKRVRIIIGTDEESNWRCVDHYFKHEEMPTVGFAPDADFPIINAEKGITDVTFNWGQKETSNSTQVSLYLSRFQAGERFNMVPDKARAMISGEREQLEKVEERFRKFLLNNEHNGSAQVEDQLLILSYEGVAAHGSTPENGLNAGVYLAQFLSGTSFQKEANDYLEFIIQYSDFNGEALGIAAYDEVSGALSLNGGLFYFDESGEAKVGFNIRYPVTTSGEQCIEKLKQVALTNNAVFTVHDHMEPNYVNETHPLIQTLQAVYKRQVGEEPKLLAIGGGTYARSLDTGVAFGPMFPGREDVAHKKDEYIVIDDLLRMTAIYAEAIYELAKG</sequence>
<dbReference type="EC" id="3.4.13.-" evidence="9"/>